<dbReference type="PANTHER" id="PTHR30353">
    <property type="entry name" value="INNER MEMBRANE PROTEIN DEDA-RELATED"/>
    <property type="match status" value="1"/>
</dbReference>
<comment type="subcellular location">
    <subcellularLocation>
        <location evidence="1 7">Cell membrane</location>
        <topology evidence="1 7">Multi-pass membrane protein</topology>
    </subcellularLocation>
</comment>
<dbReference type="Pfam" id="PF09335">
    <property type="entry name" value="VTT_dom"/>
    <property type="match status" value="1"/>
</dbReference>
<dbReference type="PANTHER" id="PTHR30353:SF0">
    <property type="entry name" value="TRANSMEMBRANE PROTEIN"/>
    <property type="match status" value="1"/>
</dbReference>
<evidence type="ECO:0000256" key="3">
    <source>
        <dbReference type="ARBA" id="ARBA00022475"/>
    </source>
</evidence>
<protein>
    <submittedName>
        <fullName evidence="9">DedA family protein</fullName>
    </submittedName>
</protein>
<keyword evidence="3 7" id="KW-1003">Cell membrane</keyword>
<evidence type="ECO:0000313" key="9">
    <source>
        <dbReference type="EMBL" id="QEK50390.1"/>
    </source>
</evidence>
<feature type="domain" description="VTT" evidence="8">
    <location>
        <begin position="49"/>
        <end position="175"/>
    </location>
</feature>
<dbReference type="KEGG" id="pej:FYC62_00920"/>
<evidence type="ECO:0000259" key="8">
    <source>
        <dbReference type="Pfam" id="PF09335"/>
    </source>
</evidence>
<dbReference type="NCBIfam" id="NF008102">
    <property type="entry name" value="PRK10847.1"/>
    <property type="match status" value="1"/>
</dbReference>
<keyword evidence="5 7" id="KW-1133">Transmembrane helix</keyword>
<name>A0A5C0VGR6_9SPHI</name>
<keyword evidence="6 7" id="KW-0472">Membrane</keyword>
<evidence type="ECO:0000256" key="7">
    <source>
        <dbReference type="RuleBase" id="RU367016"/>
    </source>
</evidence>
<comment type="similarity">
    <text evidence="2 7">Belongs to the DedA family.</text>
</comment>
<evidence type="ECO:0000256" key="4">
    <source>
        <dbReference type="ARBA" id="ARBA00022692"/>
    </source>
</evidence>
<feature type="transmembrane region" description="Helical" evidence="7">
    <location>
        <begin position="189"/>
        <end position="209"/>
    </location>
</feature>
<dbReference type="InterPro" id="IPR058127">
    <property type="entry name" value="DedA"/>
</dbReference>
<sequence>MEFILYVFDFIIHIDKHLSEIIANYQFWTYLILFIIIFAETGFVVTPFLPGDPLLFAAGALIAGGGTGLNIYLLALLLIIAAISGNQVNYFLGNYFGPKVFKPENRILKYSYYEKTQVFFLKHGGKSVVFSRFFPVLRTFVPFVAGVIKMPISKFSYYNVTGALVWIIGFLFLGYLFGNLDFVKNNFSWVILIISLFTTLPPIIGAIYAKKSDNKAA</sequence>
<evidence type="ECO:0000256" key="1">
    <source>
        <dbReference type="ARBA" id="ARBA00004651"/>
    </source>
</evidence>
<feature type="transmembrane region" description="Helical" evidence="7">
    <location>
        <begin position="155"/>
        <end position="177"/>
    </location>
</feature>
<reference evidence="9 10" key="1">
    <citation type="submission" date="2019-08" db="EMBL/GenBank/DDBJ databases">
        <title>Pedobacter sp. nov., isolated from Han river, South Korea.</title>
        <authorList>
            <person name="Lee D.-H."/>
            <person name="Kim Y.-S."/>
            <person name="Hwang E.-M."/>
            <person name="Le Tran T.C."/>
            <person name="Cha C.-J."/>
        </authorList>
    </citation>
    <scope>NUCLEOTIDE SEQUENCE [LARGE SCALE GENOMIC DNA]</scope>
    <source>
        <strain evidence="9 10">CJ43</strain>
    </source>
</reference>
<evidence type="ECO:0000256" key="5">
    <source>
        <dbReference type="ARBA" id="ARBA00022989"/>
    </source>
</evidence>
<evidence type="ECO:0000313" key="10">
    <source>
        <dbReference type="Proteomes" id="UP000323653"/>
    </source>
</evidence>
<dbReference type="EMBL" id="CP043329">
    <property type="protein sequence ID" value="QEK50390.1"/>
    <property type="molecule type" value="Genomic_DNA"/>
</dbReference>
<feature type="transmembrane region" description="Helical" evidence="7">
    <location>
        <begin position="56"/>
        <end position="83"/>
    </location>
</feature>
<evidence type="ECO:0000256" key="2">
    <source>
        <dbReference type="ARBA" id="ARBA00010792"/>
    </source>
</evidence>
<evidence type="ECO:0000256" key="6">
    <source>
        <dbReference type="ARBA" id="ARBA00023136"/>
    </source>
</evidence>
<feature type="transmembrane region" description="Helical" evidence="7">
    <location>
        <begin position="27"/>
        <end position="49"/>
    </location>
</feature>
<dbReference type="AlphaFoldDB" id="A0A5C0VGR6"/>
<keyword evidence="4 7" id="KW-0812">Transmembrane</keyword>
<dbReference type="RefSeq" id="WP_149073588.1">
    <property type="nucleotide sequence ID" value="NZ_CP043329.1"/>
</dbReference>
<dbReference type="InterPro" id="IPR032816">
    <property type="entry name" value="VTT_dom"/>
</dbReference>
<dbReference type="GO" id="GO:0005886">
    <property type="term" value="C:plasma membrane"/>
    <property type="evidence" value="ECO:0007669"/>
    <property type="project" value="UniProtKB-SubCell"/>
</dbReference>
<gene>
    <name evidence="9" type="ORF">FYC62_00920</name>
</gene>
<keyword evidence="10" id="KW-1185">Reference proteome</keyword>
<proteinExistence type="inferred from homology"/>
<organism evidence="9 10">
    <name type="scientific">Pedobacter aquae</name>
    <dbReference type="NCBI Taxonomy" id="2605747"/>
    <lineage>
        <taxon>Bacteria</taxon>
        <taxon>Pseudomonadati</taxon>
        <taxon>Bacteroidota</taxon>
        <taxon>Sphingobacteriia</taxon>
        <taxon>Sphingobacteriales</taxon>
        <taxon>Sphingobacteriaceae</taxon>
        <taxon>Pedobacter</taxon>
    </lineage>
</organism>
<accession>A0A5C0VGR6</accession>
<dbReference type="Proteomes" id="UP000323653">
    <property type="component" value="Chromosome"/>
</dbReference>
<dbReference type="InterPro" id="IPR032818">
    <property type="entry name" value="DedA-like"/>
</dbReference>